<keyword evidence="3" id="KW-1185">Reference proteome</keyword>
<feature type="domain" description="Transposase IS801/IS1294" evidence="1">
    <location>
        <begin position="1"/>
        <end position="178"/>
    </location>
</feature>
<reference evidence="2 3" key="1">
    <citation type="submission" date="2020-11" db="EMBL/GenBank/DDBJ databases">
        <title>Fusibacter basophilias sp. nov.</title>
        <authorList>
            <person name="Qiu D."/>
        </authorList>
    </citation>
    <scope>NUCLEOTIDE SEQUENCE [LARGE SCALE GENOMIC DNA]</scope>
    <source>
        <strain evidence="2 3">Q10-2</strain>
    </source>
</reference>
<protein>
    <submittedName>
        <fullName evidence="2">Transposase</fullName>
    </submittedName>
</protein>
<comment type="caution">
    <text evidence="2">The sequence shown here is derived from an EMBL/GenBank/DDBJ whole genome shotgun (WGS) entry which is preliminary data.</text>
</comment>
<name>A0ABR9ZNN3_9FIRM</name>
<evidence type="ECO:0000313" key="3">
    <source>
        <dbReference type="Proteomes" id="UP000614200"/>
    </source>
</evidence>
<dbReference type="PANTHER" id="PTHR37023">
    <property type="entry name" value="TRANSPOSASE"/>
    <property type="match status" value="1"/>
</dbReference>
<dbReference type="Pfam" id="PF04986">
    <property type="entry name" value="Y2_Tnp"/>
    <property type="match status" value="1"/>
</dbReference>
<proteinExistence type="predicted"/>
<evidence type="ECO:0000313" key="2">
    <source>
        <dbReference type="EMBL" id="MBF4692019.1"/>
    </source>
</evidence>
<dbReference type="EMBL" id="JADKNH010000001">
    <property type="protein sequence ID" value="MBF4692019.1"/>
    <property type="molecule type" value="Genomic_DNA"/>
</dbReference>
<organism evidence="2 3">
    <name type="scientific">Fusibacter ferrireducens</name>
    <dbReference type="NCBI Taxonomy" id="2785058"/>
    <lineage>
        <taxon>Bacteria</taxon>
        <taxon>Bacillati</taxon>
        <taxon>Bacillota</taxon>
        <taxon>Clostridia</taxon>
        <taxon>Eubacteriales</taxon>
        <taxon>Eubacteriales Family XII. Incertae Sedis</taxon>
        <taxon>Fusibacter</taxon>
    </lineage>
</organism>
<evidence type="ECO:0000259" key="1">
    <source>
        <dbReference type="Pfam" id="PF04986"/>
    </source>
</evidence>
<dbReference type="PANTHER" id="PTHR37023:SF1">
    <property type="entry name" value="ISSOD25 TRANSPOSASE TNPA_ISSOD25"/>
    <property type="match status" value="1"/>
</dbReference>
<dbReference type="InterPro" id="IPR007069">
    <property type="entry name" value="Transposase_32"/>
</dbReference>
<dbReference type="Proteomes" id="UP000614200">
    <property type="component" value="Unassembled WGS sequence"/>
</dbReference>
<accession>A0ABR9ZNN3</accession>
<sequence>MHTWGQTLSYHPHVHFIVPGGGLCLDTMKFKKTRRKYLIPVKIMSSTFKGIFINALKKLFKEHKLIGWHFDDDSEFQKIVDVVYSKDFVVNCKSNFDSPTHVINYLCQYTHRVAIANHRILKVTDQFVTFKYKDYRDDHKTKTMTLTGIEFIRRFLMHVLPSGFVKIRHYGILAGRNRHSKLAHCQRIMKIIPSKRSNAFSKIDFLSRFMNVDFYKCPKCPLEPSKLLSINAAMPSPDG</sequence>
<gene>
    <name evidence="2" type="ORF">ISU02_02765</name>
</gene>